<sequence>MKIALIGDSLTEGRPGVPFIRKLKERYPGLTLVNLGKPGESVKSLHTRLNKTKLDTDYDLSFLWIGVNDVYTKLLKVQAQPIAADQEEFRELYTAVLESVISSSKHVVAVSPGLVGEDMQNAPNQELKELAAIILSITRSYPNVDFLDIRSAFKNKLDESDSSGYISTGVLTVMKEALFYKDPKRIDKLSEKRGLHLTLDGIHLNSRGAEVVAEEFAAVIDRYL</sequence>
<dbReference type="GO" id="GO:0016787">
    <property type="term" value="F:hydrolase activity"/>
    <property type="evidence" value="ECO:0007669"/>
    <property type="project" value="UniProtKB-KW"/>
</dbReference>
<dbReference type="SUPFAM" id="SSF52266">
    <property type="entry name" value="SGNH hydrolase"/>
    <property type="match status" value="1"/>
</dbReference>
<dbReference type="Gene3D" id="3.40.50.1110">
    <property type="entry name" value="SGNH hydrolase"/>
    <property type="match status" value="1"/>
</dbReference>
<evidence type="ECO:0000259" key="1">
    <source>
        <dbReference type="Pfam" id="PF13472"/>
    </source>
</evidence>
<evidence type="ECO:0000313" key="3">
    <source>
        <dbReference type="Proteomes" id="UP000011919"/>
    </source>
</evidence>
<dbReference type="STRING" id="1235279.C772_01559"/>
<dbReference type="EMBL" id="AOFT01000007">
    <property type="protein sequence ID" value="EMR06288.1"/>
    <property type="molecule type" value="Genomic_DNA"/>
</dbReference>
<name>M7NCL0_9BACL</name>
<dbReference type="Pfam" id="PF13472">
    <property type="entry name" value="Lipase_GDSL_2"/>
    <property type="match status" value="1"/>
</dbReference>
<accession>M7NCL0</accession>
<organism evidence="2 3">
    <name type="scientific">Bhargavaea cecembensis DSE10</name>
    <dbReference type="NCBI Taxonomy" id="1235279"/>
    <lineage>
        <taxon>Bacteria</taxon>
        <taxon>Bacillati</taxon>
        <taxon>Bacillota</taxon>
        <taxon>Bacilli</taxon>
        <taxon>Bacillales</taxon>
        <taxon>Caryophanaceae</taxon>
        <taxon>Bhargavaea</taxon>
    </lineage>
</organism>
<dbReference type="RefSeq" id="WP_008298833.1">
    <property type="nucleotide sequence ID" value="NZ_AOFT01000007.1"/>
</dbReference>
<evidence type="ECO:0000313" key="2">
    <source>
        <dbReference type="EMBL" id="EMR06288.1"/>
    </source>
</evidence>
<reference evidence="2 3" key="1">
    <citation type="journal article" date="2013" name="Genome Announc.">
        <title>Draft Genome Sequence of Bhargavaea cecembensis Strain DSE10T, Isolated from a Deep-Sea Sediment Sample Collected at a Depth of 5,904 m from the Chagos-Laccadive Ridge System in the Indian Ocean.</title>
        <authorList>
            <person name="Shivaji S."/>
            <person name="Ara S."/>
            <person name="Begum Z."/>
            <person name="Ruth M."/>
            <person name="Singh A."/>
            <person name="Kumar Pinnaka A."/>
        </authorList>
    </citation>
    <scope>NUCLEOTIDE SEQUENCE [LARGE SCALE GENOMIC DNA]</scope>
    <source>
        <strain evidence="2 3">DSE10</strain>
    </source>
</reference>
<dbReference type="PATRIC" id="fig|1235279.3.peg.1555"/>
<dbReference type="Proteomes" id="UP000011919">
    <property type="component" value="Unassembled WGS sequence"/>
</dbReference>
<protein>
    <submittedName>
        <fullName evidence="2">GDSL-like Lipase/Acylhydrolase</fullName>
    </submittedName>
</protein>
<dbReference type="InterPro" id="IPR013830">
    <property type="entry name" value="SGNH_hydro"/>
</dbReference>
<keyword evidence="3" id="KW-1185">Reference proteome</keyword>
<dbReference type="AlphaFoldDB" id="M7NCL0"/>
<proteinExistence type="predicted"/>
<dbReference type="eggNOG" id="COG2755">
    <property type="taxonomic scope" value="Bacteria"/>
</dbReference>
<keyword evidence="2" id="KW-0378">Hydrolase</keyword>
<gene>
    <name evidence="2" type="ORF">C772_01559</name>
</gene>
<comment type="caution">
    <text evidence="2">The sequence shown here is derived from an EMBL/GenBank/DDBJ whole genome shotgun (WGS) entry which is preliminary data.</text>
</comment>
<feature type="domain" description="SGNH hydrolase-type esterase" evidence="1">
    <location>
        <begin position="5"/>
        <end position="202"/>
    </location>
</feature>
<dbReference type="InterPro" id="IPR036514">
    <property type="entry name" value="SGNH_hydro_sf"/>
</dbReference>
<dbReference type="OrthoDB" id="388542at2"/>